<keyword evidence="2" id="KW-1185">Reference proteome</keyword>
<name>A0AC61DGQ3_9FIRM</name>
<evidence type="ECO:0000313" key="2">
    <source>
        <dbReference type="Proteomes" id="UP000224460"/>
    </source>
</evidence>
<comment type="caution">
    <text evidence="1">The sequence shown here is derived from an EMBL/GenBank/DDBJ whole genome shotgun (WGS) entry which is preliminary data.</text>
</comment>
<reference evidence="1" key="1">
    <citation type="submission" date="2017-10" db="EMBL/GenBank/DDBJ databases">
        <title>Genome sequence of cellulolytic Lachnospiraceae bacterium XHS1971 isolated from hotspring sediment.</title>
        <authorList>
            <person name="Vasudevan G."/>
            <person name="Joshi A.J."/>
            <person name="Hivarkar S."/>
            <person name="Lanjekar V.B."/>
            <person name="Dhakephalkar P.K."/>
            <person name="Dagar S."/>
        </authorList>
    </citation>
    <scope>NUCLEOTIDE SEQUENCE</scope>
    <source>
        <strain evidence="1">XHS1971</strain>
    </source>
</reference>
<proteinExistence type="predicted"/>
<gene>
    <name evidence="1" type="ORF">CS063_00820</name>
</gene>
<evidence type="ECO:0000313" key="1">
    <source>
        <dbReference type="EMBL" id="PHV72053.1"/>
    </source>
</evidence>
<accession>A0AC61DGQ3</accession>
<dbReference type="Proteomes" id="UP000224460">
    <property type="component" value="Unassembled WGS sequence"/>
</dbReference>
<protein>
    <submittedName>
        <fullName evidence="1">MATE family efflux transporter</fullName>
    </submittedName>
</protein>
<sequence>MQQIDLTEGKVIKILLALALPIMGSSFLQFTYSLVDMLWIGHLGSNAVASIGSSSFFINLGYALNALIMIGTGIKVSHYMGKADVKGVKGYIHSGIVLSAIIGIGYAFILLLLGKVFIGFLGLNDQQVEQDAYKYLAWSAPMLFFSFFNNVFLRVFTSLGNSKSAFKISAAGVLLNIGLDPLFIYSLKGGIVGAALATLIAQGVMFGLYLVIGKDFLLFNWKKPVNFNKMKEIITLGSPIAFQRILFTLINIILAKMIATFGTDAVAAQRIGIQVESIIYMVTGGLNGAVASFIGQNYGAGKGKRLYKGYQMAMGIGIVYAAVSSLVFIFFSEQLAGLFVKEGNTITIAVSYLKVIAYSQLFNAMEMVANGFFTGLGKPNIPATISIIFTALRLPMAYIGIRYLGIEGIWWSITLSTFLKGSLLVGIAMPVIKTIKMNQ</sequence>
<dbReference type="EMBL" id="PEDL01000001">
    <property type="protein sequence ID" value="PHV72053.1"/>
    <property type="molecule type" value="Genomic_DNA"/>
</dbReference>
<organism evidence="1 2">
    <name type="scientific">Sporanaerobium hydrogeniformans</name>
    <dbReference type="NCBI Taxonomy" id="3072179"/>
    <lineage>
        <taxon>Bacteria</taxon>
        <taxon>Bacillati</taxon>
        <taxon>Bacillota</taxon>
        <taxon>Clostridia</taxon>
        <taxon>Lachnospirales</taxon>
        <taxon>Lachnospiraceae</taxon>
        <taxon>Sporanaerobium</taxon>
    </lineage>
</organism>